<dbReference type="PRINTS" id="PR00145">
    <property type="entry name" value="ARGSUCLYASE"/>
</dbReference>
<dbReference type="InterPro" id="IPR024083">
    <property type="entry name" value="Fumarase/histidase_N"/>
</dbReference>
<dbReference type="PRINTS" id="PR00149">
    <property type="entry name" value="FUMRATELYASE"/>
</dbReference>
<accession>A0A538SA94</accession>
<dbReference type="GO" id="GO:0006531">
    <property type="term" value="P:aspartate metabolic process"/>
    <property type="evidence" value="ECO:0007669"/>
    <property type="project" value="TreeGrafter"/>
</dbReference>
<reference evidence="4 5" key="1">
    <citation type="journal article" date="2019" name="Nat. Microbiol.">
        <title>Mediterranean grassland soil C-N compound turnover is dependent on rainfall and depth, and is mediated by genomically divergent microorganisms.</title>
        <authorList>
            <person name="Diamond S."/>
            <person name="Andeer P.F."/>
            <person name="Li Z."/>
            <person name="Crits-Christoph A."/>
            <person name="Burstein D."/>
            <person name="Anantharaman K."/>
            <person name="Lane K.R."/>
            <person name="Thomas B.C."/>
            <person name="Pan C."/>
            <person name="Northen T.R."/>
            <person name="Banfield J.F."/>
        </authorList>
    </citation>
    <scope>NUCLEOTIDE SEQUENCE [LARGE SCALE GENOMIC DNA]</scope>
    <source>
        <strain evidence="4">WS_1</strain>
    </source>
</reference>
<dbReference type="InterPro" id="IPR008948">
    <property type="entry name" value="L-Aspartase-like"/>
</dbReference>
<feature type="domain" description="Fumarase C C-terminal" evidence="3">
    <location>
        <begin position="413"/>
        <end position="466"/>
    </location>
</feature>
<dbReference type="AlphaFoldDB" id="A0A538SA94"/>
<dbReference type="Gene3D" id="1.10.40.30">
    <property type="entry name" value="Fumarase/aspartase (C-terminal domain)"/>
    <property type="match status" value="1"/>
</dbReference>
<proteinExistence type="predicted"/>
<dbReference type="PROSITE" id="PS00163">
    <property type="entry name" value="FUMARATE_LYASES"/>
    <property type="match status" value="1"/>
</dbReference>
<evidence type="ECO:0000313" key="5">
    <source>
        <dbReference type="Proteomes" id="UP000316292"/>
    </source>
</evidence>
<dbReference type="SUPFAM" id="SSF48557">
    <property type="entry name" value="L-aspartase-like"/>
    <property type="match status" value="1"/>
</dbReference>
<feature type="domain" description="Fumarate lyase N-terminal" evidence="2">
    <location>
        <begin position="18"/>
        <end position="347"/>
    </location>
</feature>
<dbReference type="InterPro" id="IPR051546">
    <property type="entry name" value="Aspartate_Ammonia-Lyase"/>
</dbReference>
<evidence type="ECO:0000259" key="2">
    <source>
        <dbReference type="Pfam" id="PF00206"/>
    </source>
</evidence>
<dbReference type="Pfam" id="PF00206">
    <property type="entry name" value="Lyase_1"/>
    <property type="match status" value="1"/>
</dbReference>
<evidence type="ECO:0000313" key="4">
    <source>
        <dbReference type="EMBL" id="TMQ48301.1"/>
    </source>
</evidence>
<dbReference type="Pfam" id="PF10415">
    <property type="entry name" value="FumaraseC_C"/>
    <property type="match status" value="1"/>
</dbReference>
<dbReference type="InterPro" id="IPR000362">
    <property type="entry name" value="Fumarate_lyase_fam"/>
</dbReference>
<dbReference type="InterPro" id="IPR022761">
    <property type="entry name" value="Fumarate_lyase_N"/>
</dbReference>
<evidence type="ECO:0000256" key="1">
    <source>
        <dbReference type="ARBA" id="ARBA00023239"/>
    </source>
</evidence>
<name>A0A538SA94_UNCEI</name>
<dbReference type="InterPro" id="IPR018951">
    <property type="entry name" value="Fumarase_C_C"/>
</dbReference>
<gene>
    <name evidence="4" type="ORF">E6K71_07525</name>
</gene>
<dbReference type="NCBIfam" id="NF008909">
    <property type="entry name" value="PRK12273.1"/>
    <property type="match status" value="1"/>
</dbReference>
<evidence type="ECO:0000259" key="3">
    <source>
        <dbReference type="Pfam" id="PF10415"/>
    </source>
</evidence>
<dbReference type="EMBL" id="VBOR01000080">
    <property type="protein sequence ID" value="TMQ48301.1"/>
    <property type="molecule type" value="Genomic_DNA"/>
</dbReference>
<dbReference type="PANTHER" id="PTHR42696:SF2">
    <property type="entry name" value="ASPARTATE AMMONIA-LYASE"/>
    <property type="match status" value="1"/>
</dbReference>
<dbReference type="InterPro" id="IPR020557">
    <property type="entry name" value="Fumarate_lyase_CS"/>
</dbReference>
<dbReference type="GO" id="GO:0008797">
    <property type="term" value="F:aspartate ammonia-lyase activity"/>
    <property type="evidence" value="ECO:0007669"/>
    <property type="project" value="TreeGrafter"/>
</dbReference>
<dbReference type="Proteomes" id="UP000316292">
    <property type="component" value="Unassembled WGS sequence"/>
</dbReference>
<sequence length="470" mass="50387">MPDVTSQPKTRIERDSLGTLEVPADAYYGVQTARAVVNFPISGERLHVEMVRAVARIKIAAARANMDVGALDRKKGEAIVQAAEEVLAGKHDRDFVVDAYQAGAGTSFHMNVNEVIANRACELLGGKRGDQALVSPNDHVNMAQSTNDVIPTAMRLASHVLIEPVLEEMKALARSLGGRAQAVSHVLKSGRTHLQDAVPITLGQEFSGYESCVLGWADSLSRSREGLLALGLGGNAVGTGINAHPEYRARAVKHLAQITGIPFTPARNLFEAMQSMAPFVRVSSDLRGFALDLNRIANDLRLLASGPTTGLFEILLPAVQPGSSIMPGKVNPVMLEMTNMVCCQVIGYDTTVAYASQAGQLELNVMMPVIAHDLTKGLAILAPALRVLREKCIDGITANEEVCRRYFERSTALATALNPYIGYLAAAEIAKESVKTGKTVVELVRAKKLLTEEQIKKVFSPEGMTNPGGG</sequence>
<dbReference type="FunFam" id="1.10.40.30:FF:000002">
    <property type="entry name" value="Fumarate hydratase class II"/>
    <property type="match status" value="1"/>
</dbReference>
<dbReference type="FunFam" id="1.10.275.10:FF:000001">
    <property type="entry name" value="Fumarate hydratase, mitochondrial"/>
    <property type="match status" value="1"/>
</dbReference>
<dbReference type="Gene3D" id="1.20.200.10">
    <property type="entry name" value="Fumarase/aspartase (Central domain)"/>
    <property type="match status" value="1"/>
</dbReference>
<dbReference type="CDD" id="cd01357">
    <property type="entry name" value="Aspartase"/>
    <property type="match status" value="1"/>
</dbReference>
<keyword evidence="1 4" id="KW-0456">Lyase</keyword>
<protein>
    <submittedName>
        <fullName evidence="4">Aspartate ammonia-lyase</fullName>
    </submittedName>
</protein>
<dbReference type="GO" id="GO:0005829">
    <property type="term" value="C:cytosol"/>
    <property type="evidence" value="ECO:0007669"/>
    <property type="project" value="TreeGrafter"/>
</dbReference>
<dbReference type="GO" id="GO:0006099">
    <property type="term" value="P:tricarboxylic acid cycle"/>
    <property type="evidence" value="ECO:0007669"/>
    <property type="project" value="InterPro"/>
</dbReference>
<comment type="caution">
    <text evidence="4">The sequence shown here is derived from an EMBL/GenBank/DDBJ whole genome shotgun (WGS) entry which is preliminary data.</text>
</comment>
<dbReference type="PANTHER" id="PTHR42696">
    <property type="entry name" value="ASPARTATE AMMONIA-LYASE"/>
    <property type="match status" value="1"/>
</dbReference>
<organism evidence="4 5">
    <name type="scientific">Eiseniibacteriota bacterium</name>
    <dbReference type="NCBI Taxonomy" id="2212470"/>
    <lineage>
        <taxon>Bacteria</taxon>
        <taxon>Candidatus Eiseniibacteriota</taxon>
    </lineage>
</organism>
<dbReference type="Gene3D" id="1.10.275.10">
    <property type="entry name" value="Fumarase/aspartase (N-terminal domain)"/>
    <property type="match status" value="1"/>
</dbReference>
<dbReference type="FunFam" id="1.20.200.10:FF:000001">
    <property type="entry name" value="Fumarate hydratase, mitochondrial"/>
    <property type="match status" value="1"/>
</dbReference>